<sequence length="305" mass="33811">MTEPAIETRGLRKRFGEKLAVADLSLAVAQGEVFGFLGPNGAGKTTSLKMLLGLIEPSAGSARVLGAPLGNRLARARVGFLPEHFRFHEWLTGRELLRFHGRLYGLSGIALRDRIEELLRRVDLLEAGDRALRTYSKGMLQRVGLAQALLNEPRLVFLDEPTSGLDPIGRLLVRDVIHDLKSRGTAVFLNSHLLGEIEVTCDRVVFLKAGRTVRELTLKGRADRLEVELRVHDADRETLAGLERFGRALDPLGERMRLQLADEDRLPDIAAYLVARGARLYEMHAARPSLESVFLDVMGEDGRPG</sequence>
<dbReference type="AlphaFoldDB" id="A0A538U0V8"/>
<dbReference type="Pfam" id="PF00005">
    <property type="entry name" value="ABC_tran"/>
    <property type="match status" value="1"/>
</dbReference>
<dbReference type="PROSITE" id="PS50893">
    <property type="entry name" value="ABC_TRANSPORTER_2"/>
    <property type="match status" value="1"/>
</dbReference>
<organism evidence="6 7">
    <name type="scientific">Eiseniibacteriota bacterium</name>
    <dbReference type="NCBI Taxonomy" id="2212470"/>
    <lineage>
        <taxon>Bacteria</taxon>
        <taxon>Candidatus Eiseniibacteriota</taxon>
    </lineage>
</organism>
<comment type="similarity">
    <text evidence="1">Belongs to the ABC transporter superfamily.</text>
</comment>
<dbReference type="InterPro" id="IPR017871">
    <property type="entry name" value="ABC_transporter-like_CS"/>
</dbReference>
<comment type="caution">
    <text evidence="6">The sequence shown here is derived from an EMBL/GenBank/DDBJ whole genome shotgun (WGS) entry which is preliminary data.</text>
</comment>
<dbReference type="SMART" id="SM00382">
    <property type="entry name" value="AAA"/>
    <property type="match status" value="1"/>
</dbReference>
<dbReference type="PANTHER" id="PTHR43335">
    <property type="entry name" value="ABC TRANSPORTER, ATP-BINDING PROTEIN"/>
    <property type="match status" value="1"/>
</dbReference>
<evidence type="ECO:0000256" key="4">
    <source>
        <dbReference type="ARBA" id="ARBA00022840"/>
    </source>
</evidence>
<keyword evidence="2" id="KW-0813">Transport</keyword>
<dbReference type="PANTHER" id="PTHR43335:SF4">
    <property type="entry name" value="ABC TRANSPORTER, ATP-BINDING PROTEIN"/>
    <property type="match status" value="1"/>
</dbReference>
<dbReference type="GO" id="GO:0005524">
    <property type="term" value="F:ATP binding"/>
    <property type="evidence" value="ECO:0007669"/>
    <property type="project" value="UniProtKB-KW"/>
</dbReference>
<dbReference type="InterPro" id="IPR003439">
    <property type="entry name" value="ABC_transporter-like_ATP-bd"/>
</dbReference>
<keyword evidence="4 6" id="KW-0067">ATP-binding</keyword>
<evidence type="ECO:0000256" key="2">
    <source>
        <dbReference type="ARBA" id="ARBA00022448"/>
    </source>
</evidence>
<name>A0A538U0V8_UNCEI</name>
<dbReference type="SUPFAM" id="SSF52540">
    <property type="entry name" value="P-loop containing nucleoside triphosphate hydrolases"/>
    <property type="match status" value="1"/>
</dbReference>
<keyword evidence="3" id="KW-0547">Nucleotide-binding</keyword>
<evidence type="ECO:0000256" key="1">
    <source>
        <dbReference type="ARBA" id="ARBA00005417"/>
    </source>
</evidence>
<proteinExistence type="inferred from homology"/>
<dbReference type="EMBL" id="VBPA01000290">
    <property type="protein sequence ID" value="TMQ69512.1"/>
    <property type="molecule type" value="Genomic_DNA"/>
</dbReference>
<reference evidence="6 7" key="1">
    <citation type="journal article" date="2019" name="Nat. Microbiol.">
        <title>Mediterranean grassland soil C-N compound turnover is dependent on rainfall and depth, and is mediated by genomically divergent microorganisms.</title>
        <authorList>
            <person name="Diamond S."/>
            <person name="Andeer P.F."/>
            <person name="Li Z."/>
            <person name="Crits-Christoph A."/>
            <person name="Burstein D."/>
            <person name="Anantharaman K."/>
            <person name="Lane K.R."/>
            <person name="Thomas B.C."/>
            <person name="Pan C."/>
            <person name="Northen T.R."/>
            <person name="Banfield J.F."/>
        </authorList>
    </citation>
    <scope>NUCLEOTIDE SEQUENCE [LARGE SCALE GENOMIC DNA]</scope>
    <source>
        <strain evidence="6">WS_10</strain>
    </source>
</reference>
<dbReference type="PROSITE" id="PS00211">
    <property type="entry name" value="ABC_TRANSPORTER_1"/>
    <property type="match status" value="1"/>
</dbReference>
<dbReference type="InterPro" id="IPR027417">
    <property type="entry name" value="P-loop_NTPase"/>
</dbReference>
<dbReference type="Gene3D" id="3.40.50.300">
    <property type="entry name" value="P-loop containing nucleotide triphosphate hydrolases"/>
    <property type="match status" value="1"/>
</dbReference>
<dbReference type="CDD" id="cd03230">
    <property type="entry name" value="ABC_DR_subfamily_A"/>
    <property type="match status" value="1"/>
</dbReference>
<evidence type="ECO:0000313" key="7">
    <source>
        <dbReference type="Proteomes" id="UP000319836"/>
    </source>
</evidence>
<evidence type="ECO:0000313" key="6">
    <source>
        <dbReference type="EMBL" id="TMQ69512.1"/>
    </source>
</evidence>
<protein>
    <submittedName>
        <fullName evidence="6">ABC transporter ATP-binding protein</fullName>
    </submittedName>
</protein>
<feature type="domain" description="ABC transporter" evidence="5">
    <location>
        <begin position="6"/>
        <end position="234"/>
    </location>
</feature>
<dbReference type="Proteomes" id="UP000319836">
    <property type="component" value="Unassembled WGS sequence"/>
</dbReference>
<gene>
    <name evidence="6" type="ORF">E6K80_11440</name>
</gene>
<evidence type="ECO:0000259" key="5">
    <source>
        <dbReference type="PROSITE" id="PS50893"/>
    </source>
</evidence>
<dbReference type="GO" id="GO:0016887">
    <property type="term" value="F:ATP hydrolysis activity"/>
    <property type="evidence" value="ECO:0007669"/>
    <property type="project" value="InterPro"/>
</dbReference>
<evidence type="ECO:0000256" key="3">
    <source>
        <dbReference type="ARBA" id="ARBA00022741"/>
    </source>
</evidence>
<accession>A0A538U0V8</accession>
<dbReference type="InterPro" id="IPR003593">
    <property type="entry name" value="AAA+_ATPase"/>
</dbReference>